<evidence type="ECO:0000256" key="2">
    <source>
        <dbReference type="ARBA" id="ARBA00022695"/>
    </source>
</evidence>
<keyword evidence="3" id="KW-0540">Nuclease</keyword>
<name>A0A7L0IK62_PIPCL</name>
<keyword evidence="2" id="KW-0548">Nucleotidyltransferase</keyword>
<dbReference type="GO" id="GO:0004519">
    <property type="term" value="F:endonuclease activity"/>
    <property type="evidence" value="ECO:0007669"/>
    <property type="project" value="UniProtKB-KW"/>
</dbReference>
<keyword evidence="5" id="KW-0378">Hydrolase</keyword>
<dbReference type="GO" id="GO:0015074">
    <property type="term" value="P:DNA integration"/>
    <property type="evidence" value="ECO:0007669"/>
    <property type="project" value="InterPro"/>
</dbReference>
<keyword evidence="9" id="KW-1185">Reference proteome</keyword>
<evidence type="ECO:0000256" key="1">
    <source>
        <dbReference type="ARBA" id="ARBA00022679"/>
    </source>
</evidence>
<sequence length="51" mass="5769">MGVPKQVKMDNGPSYVSKQTKDFFALWRIEHIIGIPHSPTGQAIIERAHHT</sequence>
<feature type="domain" description="Integrase catalytic" evidence="7">
    <location>
        <begin position="1"/>
        <end position="51"/>
    </location>
</feature>
<organism evidence="8 9">
    <name type="scientific">Piprites chloris</name>
    <name type="common">Wing-barred manakin</name>
    <dbReference type="NCBI Taxonomy" id="114369"/>
    <lineage>
        <taxon>Eukaryota</taxon>
        <taxon>Metazoa</taxon>
        <taxon>Chordata</taxon>
        <taxon>Craniata</taxon>
        <taxon>Vertebrata</taxon>
        <taxon>Euteleostomi</taxon>
        <taxon>Archelosauria</taxon>
        <taxon>Archosauria</taxon>
        <taxon>Dinosauria</taxon>
        <taxon>Saurischia</taxon>
        <taxon>Theropoda</taxon>
        <taxon>Coelurosauria</taxon>
        <taxon>Aves</taxon>
        <taxon>Neognathae</taxon>
        <taxon>Neoaves</taxon>
        <taxon>Telluraves</taxon>
        <taxon>Australaves</taxon>
        <taxon>Passeriformes</taxon>
        <taxon>Pipridae</taxon>
        <taxon>Piprites</taxon>
    </lineage>
</organism>
<dbReference type="Proteomes" id="UP000520962">
    <property type="component" value="Unassembled WGS sequence"/>
</dbReference>
<dbReference type="PANTHER" id="PTHR41694:SF3">
    <property type="entry name" value="RNA-DIRECTED DNA POLYMERASE-RELATED"/>
    <property type="match status" value="1"/>
</dbReference>
<keyword evidence="6" id="KW-0695">RNA-directed DNA polymerase</keyword>
<dbReference type="GO" id="GO:0016787">
    <property type="term" value="F:hydrolase activity"/>
    <property type="evidence" value="ECO:0007669"/>
    <property type="project" value="UniProtKB-KW"/>
</dbReference>
<keyword evidence="4" id="KW-0255">Endonuclease</keyword>
<protein>
    <submittedName>
        <fullName evidence="8">POK6 protein</fullName>
    </submittedName>
</protein>
<dbReference type="SUPFAM" id="SSF53098">
    <property type="entry name" value="Ribonuclease H-like"/>
    <property type="match status" value="1"/>
</dbReference>
<dbReference type="InterPro" id="IPR036397">
    <property type="entry name" value="RNaseH_sf"/>
</dbReference>
<dbReference type="InterPro" id="IPR001584">
    <property type="entry name" value="Integrase_cat-core"/>
</dbReference>
<dbReference type="Gene3D" id="3.30.420.10">
    <property type="entry name" value="Ribonuclease H-like superfamily/Ribonuclease H"/>
    <property type="match status" value="1"/>
</dbReference>
<evidence type="ECO:0000256" key="5">
    <source>
        <dbReference type="ARBA" id="ARBA00022801"/>
    </source>
</evidence>
<dbReference type="AlphaFoldDB" id="A0A7L0IK62"/>
<evidence type="ECO:0000256" key="6">
    <source>
        <dbReference type="ARBA" id="ARBA00022918"/>
    </source>
</evidence>
<evidence type="ECO:0000256" key="3">
    <source>
        <dbReference type="ARBA" id="ARBA00022722"/>
    </source>
</evidence>
<dbReference type="EMBL" id="VXAH01000043">
    <property type="protein sequence ID" value="NXK31803.1"/>
    <property type="molecule type" value="Genomic_DNA"/>
</dbReference>
<dbReference type="InterPro" id="IPR012337">
    <property type="entry name" value="RNaseH-like_sf"/>
</dbReference>
<proteinExistence type="predicted"/>
<evidence type="ECO:0000313" key="9">
    <source>
        <dbReference type="Proteomes" id="UP000520962"/>
    </source>
</evidence>
<reference evidence="8 9" key="1">
    <citation type="submission" date="2019-09" db="EMBL/GenBank/DDBJ databases">
        <title>Bird 10,000 Genomes (B10K) Project - Family phase.</title>
        <authorList>
            <person name="Zhang G."/>
        </authorList>
    </citation>
    <scope>NUCLEOTIDE SEQUENCE [LARGE SCALE GENOMIC DNA]</scope>
    <source>
        <strain evidence="8">B10K-DU-007-02</strain>
        <tissue evidence="8">Mixed tissue sample</tissue>
    </source>
</reference>
<evidence type="ECO:0000256" key="4">
    <source>
        <dbReference type="ARBA" id="ARBA00022759"/>
    </source>
</evidence>
<comment type="caution">
    <text evidence="8">The sequence shown here is derived from an EMBL/GenBank/DDBJ whole genome shotgun (WGS) entry which is preliminary data.</text>
</comment>
<dbReference type="PROSITE" id="PS50994">
    <property type="entry name" value="INTEGRASE"/>
    <property type="match status" value="1"/>
</dbReference>
<accession>A0A7L0IK62</accession>
<keyword evidence="1" id="KW-0808">Transferase</keyword>
<feature type="non-terminal residue" evidence="8">
    <location>
        <position position="51"/>
    </location>
</feature>
<dbReference type="PANTHER" id="PTHR41694">
    <property type="entry name" value="ENDOGENOUS RETROVIRUS GROUP K MEMBER POL PROTEIN"/>
    <property type="match status" value="1"/>
</dbReference>
<dbReference type="GO" id="GO:0003964">
    <property type="term" value="F:RNA-directed DNA polymerase activity"/>
    <property type="evidence" value="ECO:0007669"/>
    <property type="project" value="UniProtKB-KW"/>
</dbReference>
<dbReference type="GO" id="GO:0035613">
    <property type="term" value="F:RNA stem-loop binding"/>
    <property type="evidence" value="ECO:0007669"/>
    <property type="project" value="TreeGrafter"/>
</dbReference>
<evidence type="ECO:0000259" key="7">
    <source>
        <dbReference type="PROSITE" id="PS50994"/>
    </source>
</evidence>
<feature type="non-terminal residue" evidence="8">
    <location>
        <position position="1"/>
    </location>
</feature>
<evidence type="ECO:0000313" key="8">
    <source>
        <dbReference type="EMBL" id="NXK31803.1"/>
    </source>
</evidence>
<gene>
    <name evidence="8" type="primary">Ervk6_0</name>
    <name evidence="8" type="ORF">PIPCHL_R15670</name>
</gene>